<evidence type="ECO:0000256" key="2">
    <source>
        <dbReference type="ARBA" id="ARBA00004496"/>
    </source>
</evidence>
<comment type="subcellular location">
    <subcellularLocation>
        <location evidence="2 15 17">Cytoplasm</location>
    </subcellularLocation>
</comment>
<evidence type="ECO:0000256" key="13">
    <source>
        <dbReference type="ARBA" id="ARBA00033392"/>
    </source>
</evidence>
<dbReference type="Proteomes" id="UP000231932">
    <property type="component" value="Chromosome"/>
</dbReference>
<keyword evidence="9 15" id="KW-0808">Transferase</keyword>
<evidence type="ECO:0000256" key="1">
    <source>
        <dbReference type="ARBA" id="ARBA00002634"/>
    </source>
</evidence>
<keyword evidence="8 15" id="KW-0489">Methyltransferase</keyword>
<evidence type="ECO:0000256" key="16">
    <source>
        <dbReference type="PIRSR" id="PIRSR000386-1"/>
    </source>
</evidence>
<comment type="similarity">
    <text evidence="3 15 17">Belongs to the RNA methyltransferase TrmD family.</text>
</comment>
<evidence type="ECO:0000256" key="4">
    <source>
        <dbReference type="ARBA" id="ARBA00011738"/>
    </source>
</evidence>
<dbReference type="KEGG" id="kyr:CVV65_09130"/>
<sequence length="267" mass="29903">MIIDVLTLFPEMFDGILRTSILGRALQAKRLSVRLVNFRDFSTNKHRMVDDYPYGGGTGMVLAPDPIVRAVEDVVAKTPGVRRRVVLLSPQGRRLTQDIVEELAGLDHLVLICGHYEGFDERVRTLVVNDEISLGDYILTGGEIPAMAIIDAVARLLPGVLGNEESARRESFSDGWLEYPQYTRPPVYRGLSVPEVLLSGHHGEIARWRRREAIRRTLLRRPDLVNWSALTQEERKEVEAIAREENLPLPQQIAEGGAPPADPEGEN</sequence>
<dbReference type="GO" id="GO:0002939">
    <property type="term" value="P:tRNA N1-guanine methylation"/>
    <property type="evidence" value="ECO:0007669"/>
    <property type="project" value="TreeGrafter"/>
</dbReference>
<comment type="function">
    <text evidence="1 15 17">Specifically methylates guanosine-37 in various tRNAs.</text>
</comment>
<dbReference type="FunFam" id="1.10.1270.20:FF:000001">
    <property type="entry name" value="tRNA (guanine-N(1)-)-methyltransferase"/>
    <property type="match status" value="1"/>
</dbReference>
<evidence type="ECO:0000256" key="12">
    <source>
        <dbReference type="ARBA" id="ARBA00029736"/>
    </source>
</evidence>
<evidence type="ECO:0000256" key="3">
    <source>
        <dbReference type="ARBA" id="ARBA00007630"/>
    </source>
</evidence>
<reference evidence="21" key="1">
    <citation type="submission" date="2017-11" db="EMBL/GenBank/DDBJ databases">
        <title>Complete Genome Sequence of Kyrpidia sp. Strain EA-1, a thermophilic, hydrogen-oxidizing Bacterium, isolated from the Azores.</title>
        <authorList>
            <person name="Reiner J.E."/>
            <person name="Lapp C.J."/>
            <person name="Bunk B."/>
            <person name="Gescher J."/>
        </authorList>
    </citation>
    <scope>NUCLEOTIDE SEQUENCE [LARGE SCALE GENOMIC DNA]</scope>
    <source>
        <strain evidence="21">EA-1</strain>
    </source>
</reference>
<organism evidence="20 21">
    <name type="scientific">Kyrpidia spormannii</name>
    <dbReference type="NCBI Taxonomy" id="2055160"/>
    <lineage>
        <taxon>Bacteria</taxon>
        <taxon>Bacillati</taxon>
        <taxon>Bacillota</taxon>
        <taxon>Bacilli</taxon>
        <taxon>Bacillales</taxon>
        <taxon>Alicyclobacillaceae</taxon>
        <taxon>Kyrpidia</taxon>
    </lineage>
</organism>
<dbReference type="CDD" id="cd18080">
    <property type="entry name" value="TrmD-like"/>
    <property type="match status" value="1"/>
</dbReference>
<dbReference type="AlphaFoldDB" id="A0A2K8N6V6"/>
<evidence type="ECO:0000256" key="6">
    <source>
        <dbReference type="ARBA" id="ARBA00014679"/>
    </source>
</evidence>
<evidence type="ECO:0000256" key="9">
    <source>
        <dbReference type="ARBA" id="ARBA00022679"/>
    </source>
</evidence>
<protein>
    <recommendedName>
        <fullName evidence="6 15">tRNA (guanine-N(1)-)-methyltransferase</fullName>
        <ecNumber evidence="5 15">2.1.1.228</ecNumber>
    </recommendedName>
    <alternativeName>
        <fullName evidence="12 15">M1G-methyltransferase</fullName>
    </alternativeName>
    <alternativeName>
        <fullName evidence="13 15">tRNA [GM37] methyltransferase</fullName>
    </alternativeName>
</protein>
<dbReference type="NCBIfam" id="TIGR00088">
    <property type="entry name" value="trmD"/>
    <property type="match status" value="1"/>
</dbReference>
<feature type="binding site" evidence="15 16">
    <location>
        <position position="114"/>
    </location>
    <ligand>
        <name>S-adenosyl-L-methionine</name>
        <dbReference type="ChEBI" id="CHEBI:59789"/>
    </ligand>
</feature>
<dbReference type="InterPro" id="IPR002649">
    <property type="entry name" value="tRNA_m1G_MeTrfase_TrmD"/>
</dbReference>
<evidence type="ECO:0000256" key="8">
    <source>
        <dbReference type="ARBA" id="ARBA00022603"/>
    </source>
</evidence>
<evidence type="ECO:0000256" key="5">
    <source>
        <dbReference type="ARBA" id="ARBA00012807"/>
    </source>
</evidence>
<dbReference type="GO" id="GO:0005829">
    <property type="term" value="C:cytosol"/>
    <property type="evidence" value="ECO:0007669"/>
    <property type="project" value="TreeGrafter"/>
</dbReference>
<dbReference type="Pfam" id="PF01746">
    <property type="entry name" value="tRNA_m1G_MT"/>
    <property type="match status" value="1"/>
</dbReference>
<dbReference type="PIRSF" id="PIRSF000386">
    <property type="entry name" value="tRNA_mtase"/>
    <property type="match status" value="1"/>
</dbReference>
<dbReference type="FunFam" id="3.40.1280.10:FF:000001">
    <property type="entry name" value="tRNA (guanine-N(1)-)-methyltransferase"/>
    <property type="match status" value="1"/>
</dbReference>
<keyword evidence="21" id="KW-1185">Reference proteome</keyword>
<dbReference type="HAMAP" id="MF_00605">
    <property type="entry name" value="TrmD"/>
    <property type="match status" value="1"/>
</dbReference>
<name>A0A2K8N6V6_9BACL</name>
<evidence type="ECO:0000256" key="11">
    <source>
        <dbReference type="ARBA" id="ARBA00022694"/>
    </source>
</evidence>
<dbReference type="Gene3D" id="3.40.1280.10">
    <property type="match status" value="1"/>
</dbReference>
<dbReference type="OrthoDB" id="9807416at2"/>
<evidence type="ECO:0000256" key="7">
    <source>
        <dbReference type="ARBA" id="ARBA00022490"/>
    </source>
</evidence>
<evidence type="ECO:0000256" key="10">
    <source>
        <dbReference type="ARBA" id="ARBA00022691"/>
    </source>
</evidence>
<evidence type="ECO:0000259" key="19">
    <source>
        <dbReference type="Pfam" id="PF01746"/>
    </source>
</evidence>
<feature type="region of interest" description="Disordered" evidence="18">
    <location>
        <begin position="243"/>
        <end position="267"/>
    </location>
</feature>
<dbReference type="GO" id="GO:0052906">
    <property type="term" value="F:tRNA (guanine(37)-N1)-methyltransferase activity"/>
    <property type="evidence" value="ECO:0007669"/>
    <property type="project" value="UniProtKB-UniRule"/>
</dbReference>
<gene>
    <name evidence="15" type="primary">trmD</name>
    <name evidence="20" type="ORF">CVV65_09130</name>
</gene>
<dbReference type="InterPro" id="IPR023148">
    <property type="entry name" value="tRNA_m1G_MeTrfase_C_sf"/>
</dbReference>
<keyword evidence="11 15" id="KW-0819">tRNA processing</keyword>
<feature type="binding site" evidence="15 16">
    <location>
        <begin position="134"/>
        <end position="139"/>
    </location>
    <ligand>
        <name>S-adenosyl-L-methionine</name>
        <dbReference type="ChEBI" id="CHEBI:59789"/>
    </ligand>
</feature>
<dbReference type="InterPro" id="IPR016009">
    <property type="entry name" value="tRNA_MeTrfase_TRMD/TRM10"/>
</dbReference>
<dbReference type="NCBIfam" id="NF000648">
    <property type="entry name" value="PRK00026.1"/>
    <property type="match status" value="1"/>
</dbReference>
<feature type="domain" description="tRNA methyltransferase TRMD/TRM10-type" evidence="19">
    <location>
        <begin position="1"/>
        <end position="225"/>
    </location>
</feature>
<evidence type="ECO:0000256" key="17">
    <source>
        <dbReference type="RuleBase" id="RU003464"/>
    </source>
</evidence>
<keyword evidence="10 15" id="KW-0949">S-adenosyl-L-methionine</keyword>
<evidence type="ECO:0000256" key="15">
    <source>
        <dbReference type="HAMAP-Rule" id="MF_00605"/>
    </source>
</evidence>
<evidence type="ECO:0000313" key="20">
    <source>
        <dbReference type="EMBL" id="ATY85066.1"/>
    </source>
</evidence>
<keyword evidence="7 15" id="KW-0963">Cytoplasm</keyword>
<dbReference type="InterPro" id="IPR029026">
    <property type="entry name" value="tRNA_m1G_MTases_N"/>
</dbReference>
<evidence type="ECO:0000313" key="21">
    <source>
        <dbReference type="Proteomes" id="UP000231932"/>
    </source>
</evidence>
<comment type="subunit">
    <text evidence="4 15 17">Homodimer.</text>
</comment>
<dbReference type="SUPFAM" id="SSF75217">
    <property type="entry name" value="alpha/beta knot"/>
    <property type="match status" value="1"/>
</dbReference>
<proteinExistence type="inferred from homology"/>
<dbReference type="InterPro" id="IPR029028">
    <property type="entry name" value="Alpha/beta_knot_MTases"/>
</dbReference>
<comment type="catalytic activity">
    <reaction evidence="14 15 17">
        <text>guanosine(37) in tRNA + S-adenosyl-L-methionine = N(1)-methylguanosine(37) in tRNA + S-adenosyl-L-homocysteine + H(+)</text>
        <dbReference type="Rhea" id="RHEA:36899"/>
        <dbReference type="Rhea" id="RHEA-COMP:10145"/>
        <dbReference type="Rhea" id="RHEA-COMP:10147"/>
        <dbReference type="ChEBI" id="CHEBI:15378"/>
        <dbReference type="ChEBI" id="CHEBI:57856"/>
        <dbReference type="ChEBI" id="CHEBI:59789"/>
        <dbReference type="ChEBI" id="CHEBI:73542"/>
        <dbReference type="ChEBI" id="CHEBI:74269"/>
        <dbReference type="EC" id="2.1.1.228"/>
    </reaction>
</comment>
<dbReference type="EC" id="2.1.1.228" evidence="5 15"/>
<dbReference type="RefSeq" id="WP_100667863.1">
    <property type="nucleotide sequence ID" value="NZ_CP024955.1"/>
</dbReference>
<dbReference type="EMBL" id="CP024955">
    <property type="protein sequence ID" value="ATY85066.1"/>
    <property type="molecule type" value="Genomic_DNA"/>
</dbReference>
<accession>A0A2K8N6V6</accession>
<dbReference type="PANTHER" id="PTHR46417">
    <property type="entry name" value="TRNA (GUANINE-N(1)-)-METHYLTRANSFERASE"/>
    <property type="match status" value="1"/>
</dbReference>
<evidence type="ECO:0000256" key="18">
    <source>
        <dbReference type="SAM" id="MobiDB-lite"/>
    </source>
</evidence>
<evidence type="ECO:0000256" key="14">
    <source>
        <dbReference type="ARBA" id="ARBA00047783"/>
    </source>
</evidence>
<dbReference type="PANTHER" id="PTHR46417:SF1">
    <property type="entry name" value="TRNA (GUANINE-N(1)-)-METHYLTRANSFERASE"/>
    <property type="match status" value="1"/>
</dbReference>
<dbReference type="Gene3D" id="1.10.1270.20">
    <property type="entry name" value="tRNA(m1g37)methyltransferase, domain 2"/>
    <property type="match status" value="1"/>
</dbReference>